<keyword evidence="1" id="KW-1133">Transmembrane helix</keyword>
<dbReference type="Gene3D" id="1.20.1250.20">
    <property type="entry name" value="MFS general substrate transporter like domains"/>
    <property type="match status" value="1"/>
</dbReference>
<evidence type="ECO:0008006" key="4">
    <source>
        <dbReference type="Google" id="ProtNLM"/>
    </source>
</evidence>
<protein>
    <recommendedName>
        <fullName evidence="4">MFS transporter</fullName>
    </recommendedName>
</protein>
<sequence length="97" mass="10405">MVVYNIATVSFRQRLCPPRLLGRMNASVRFIVWGSMPIGGLLGGWLGAWLGVVPALWVGVGISAASSLPVVLSPLLTMTALPRYEEEPATEPEPQTS</sequence>
<reference evidence="3" key="1">
    <citation type="journal article" date="2019" name="Int. J. Syst. Evol. Microbiol.">
        <title>The Global Catalogue of Microorganisms (GCM) 10K type strain sequencing project: providing services to taxonomists for standard genome sequencing and annotation.</title>
        <authorList>
            <consortium name="The Broad Institute Genomics Platform"/>
            <consortium name="The Broad Institute Genome Sequencing Center for Infectious Disease"/>
            <person name="Wu L."/>
            <person name="Ma J."/>
        </authorList>
    </citation>
    <scope>NUCLEOTIDE SEQUENCE [LARGE SCALE GENOMIC DNA]</scope>
    <source>
        <strain evidence="3">NBRC 106348</strain>
    </source>
</reference>
<keyword evidence="1" id="KW-0472">Membrane</keyword>
<gene>
    <name evidence="2" type="ORF">GCM10025864_02960</name>
</gene>
<evidence type="ECO:0000313" key="3">
    <source>
        <dbReference type="Proteomes" id="UP001157091"/>
    </source>
</evidence>
<dbReference type="Proteomes" id="UP001157091">
    <property type="component" value="Unassembled WGS sequence"/>
</dbReference>
<keyword evidence="1" id="KW-0812">Transmembrane</keyword>
<feature type="transmembrane region" description="Helical" evidence="1">
    <location>
        <begin position="56"/>
        <end position="76"/>
    </location>
</feature>
<proteinExistence type="predicted"/>
<name>A0ABQ6HWM0_9MICO</name>
<evidence type="ECO:0000256" key="1">
    <source>
        <dbReference type="SAM" id="Phobius"/>
    </source>
</evidence>
<feature type="transmembrane region" description="Helical" evidence="1">
    <location>
        <begin position="30"/>
        <end position="50"/>
    </location>
</feature>
<evidence type="ECO:0000313" key="2">
    <source>
        <dbReference type="EMBL" id="GMA22537.1"/>
    </source>
</evidence>
<accession>A0ABQ6HWM0</accession>
<dbReference type="EMBL" id="BSUK01000001">
    <property type="protein sequence ID" value="GMA22537.1"/>
    <property type="molecule type" value="Genomic_DNA"/>
</dbReference>
<comment type="caution">
    <text evidence="2">The sequence shown here is derived from an EMBL/GenBank/DDBJ whole genome shotgun (WGS) entry which is preliminary data.</text>
</comment>
<dbReference type="InterPro" id="IPR036259">
    <property type="entry name" value="MFS_trans_sf"/>
</dbReference>
<keyword evidence="3" id="KW-1185">Reference proteome</keyword>
<organism evidence="2 3">
    <name type="scientific">Luteimicrobium album</name>
    <dbReference type="NCBI Taxonomy" id="1054550"/>
    <lineage>
        <taxon>Bacteria</taxon>
        <taxon>Bacillati</taxon>
        <taxon>Actinomycetota</taxon>
        <taxon>Actinomycetes</taxon>
        <taxon>Micrococcales</taxon>
        <taxon>Luteimicrobium</taxon>
    </lineage>
</organism>
<dbReference type="RefSeq" id="WP_284291603.1">
    <property type="nucleotide sequence ID" value="NZ_BSUK01000001.1"/>
</dbReference>
<dbReference type="SUPFAM" id="SSF103473">
    <property type="entry name" value="MFS general substrate transporter"/>
    <property type="match status" value="1"/>
</dbReference>